<evidence type="ECO:0000313" key="2">
    <source>
        <dbReference type="EMBL" id="CAG2067544.1"/>
    </source>
</evidence>
<evidence type="ECO:0000313" key="3">
    <source>
        <dbReference type="Proteomes" id="UP001153148"/>
    </source>
</evidence>
<feature type="non-terminal residue" evidence="2">
    <location>
        <position position="125"/>
    </location>
</feature>
<keyword evidence="3" id="KW-1185">Reference proteome</keyword>
<evidence type="ECO:0000256" key="1">
    <source>
        <dbReference type="SAM" id="SignalP"/>
    </source>
</evidence>
<feature type="signal peptide" evidence="1">
    <location>
        <begin position="1"/>
        <end position="40"/>
    </location>
</feature>
<gene>
    <name evidence="2" type="ORF">TPAB3V08_LOCUS14487</name>
</gene>
<accession>A0ABN7PMZ4</accession>
<reference evidence="2" key="1">
    <citation type="submission" date="2021-03" db="EMBL/GenBank/DDBJ databases">
        <authorList>
            <person name="Tran Van P."/>
        </authorList>
    </citation>
    <scope>NUCLEOTIDE SEQUENCE</scope>
</reference>
<comment type="caution">
    <text evidence="2">The sequence shown here is derived from an EMBL/GenBank/DDBJ whole genome shotgun (WGS) entry which is preliminary data.</text>
</comment>
<protein>
    <recommendedName>
        <fullName evidence="4">NolW-like domain-containing protein</fullName>
    </recommendedName>
</protein>
<evidence type="ECO:0008006" key="4">
    <source>
        <dbReference type="Google" id="ProtNLM"/>
    </source>
</evidence>
<name>A0ABN7PMZ4_TIMPD</name>
<feature type="chain" id="PRO_5046334518" description="NolW-like domain-containing protein" evidence="1">
    <location>
        <begin position="41"/>
        <end position="125"/>
    </location>
</feature>
<dbReference type="Proteomes" id="UP001153148">
    <property type="component" value="Unassembled WGS sequence"/>
</dbReference>
<dbReference type="EMBL" id="CAJPIN010070697">
    <property type="protein sequence ID" value="CAG2067544.1"/>
    <property type="molecule type" value="Genomic_DNA"/>
</dbReference>
<keyword evidence="1" id="KW-0732">Signal</keyword>
<sequence>MKNATQDPNKTRPLLRDTATPRRAMLRVLATILIVHAVLGSSEPGDPIGANDVTVHKTYEVFPSSTNLALVRQFLVREGVTGDLDFHLDRILKVTVPVDKERTFQDFLNQRTVQYTVVLTRRRFG</sequence>
<organism evidence="2 3">
    <name type="scientific">Timema podura</name>
    <name type="common">Walking stick</name>
    <dbReference type="NCBI Taxonomy" id="61482"/>
    <lineage>
        <taxon>Eukaryota</taxon>
        <taxon>Metazoa</taxon>
        <taxon>Ecdysozoa</taxon>
        <taxon>Arthropoda</taxon>
        <taxon>Hexapoda</taxon>
        <taxon>Insecta</taxon>
        <taxon>Pterygota</taxon>
        <taxon>Neoptera</taxon>
        <taxon>Polyneoptera</taxon>
        <taxon>Phasmatodea</taxon>
        <taxon>Timematodea</taxon>
        <taxon>Timematoidea</taxon>
        <taxon>Timematidae</taxon>
        <taxon>Timema</taxon>
    </lineage>
</organism>
<proteinExistence type="predicted"/>